<dbReference type="OrthoDB" id="3919494at2759"/>
<organism evidence="4 5">
    <name type="scientific">Diacronema lutheri</name>
    <name type="common">Unicellular marine alga</name>
    <name type="synonym">Monochrysis lutheri</name>
    <dbReference type="NCBI Taxonomy" id="2081491"/>
    <lineage>
        <taxon>Eukaryota</taxon>
        <taxon>Haptista</taxon>
        <taxon>Haptophyta</taxon>
        <taxon>Pavlovophyceae</taxon>
        <taxon>Pavlovales</taxon>
        <taxon>Pavlovaceae</taxon>
        <taxon>Diacronema</taxon>
    </lineage>
</organism>
<evidence type="ECO:0000313" key="4">
    <source>
        <dbReference type="EMBL" id="KAG8471036.1"/>
    </source>
</evidence>
<dbReference type="GO" id="GO:0071846">
    <property type="term" value="P:actin filament debranching"/>
    <property type="evidence" value="ECO:0007669"/>
    <property type="project" value="InterPro"/>
</dbReference>
<sequence length="273" mass="30904">MASYPDQAELDQELARLAAEESAAVAQLRASFEARRRAATDAYREKLAAARKREMAVRQQLEEERAARDAAHAAQEERLKAIEIERIAVEYEAQRARDEAKQAAAQSQLGSELQRQRAILAASQPKDSAHTDGKFEHRQYRFAEGLTQKLAAFKRASKGNSALVLQINHDAGEIQQHGEYHDTPLDAIASDLSEAIPAYILYTFRWQHADGRTQYPFCLVGFMPQAVPPHLRVMYARPVTELRDHLSVNKHFTCEDIDDLNEEWLVRNLQGGR</sequence>
<dbReference type="Pfam" id="PF00241">
    <property type="entry name" value="Cofilin_ADF"/>
    <property type="match status" value="1"/>
</dbReference>
<proteinExistence type="inferred from homology"/>
<dbReference type="Gene3D" id="3.40.20.10">
    <property type="entry name" value="Severin"/>
    <property type="match status" value="1"/>
</dbReference>
<dbReference type="InterPro" id="IPR011171">
    <property type="entry name" value="GMF"/>
</dbReference>
<accession>A0A8J6CHD3</accession>
<evidence type="ECO:0000313" key="5">
    <source>
        <dbReference type="Proteomes" id="UP000751190"/>
    </source>
</evidence>
<comment type="caution">
    <text evidence="4">The sequence shown here is derived from an EMBL/GenBank/DDBJ whole genome shotgun (WGS) entry which is preliminary data.</text>
</comment>
<dbReference type="Proteomes" id="UP000751190">
    <property type="component" value="Unassembled WGS sequence"/>
</dbReference>
<feature type="domain" description="ADF-H" evidence="3">
    <location>
        <begin position="137"/>
        <end position="270"/>
    </location>
</feature>
<dbReference type="EMBL" id="JAGTXO010000001">
    <property type="protein sequence ID" value="KAG8471036.1"/>
    <property type="molecule type" value="Genomic_DNA"/>
</dbReference>
<evidence type="ECO:0000256" key="1">
    <source>
        <dbReference type="ARBA" id="ARBA00010055"/>
    </source>
</evidence>
<dbReference type="PANTHER" id="PTHR11249">
    <property type="entry name" value="GLIAL FACTOR NATURATION FACTOR"/>
    <property type="match status" value="1"/>
</dbReference>
<dbReference type="GO" id="GO:0003779">
    <property type="term" value="F:actin binding"/>
    <property type="evidence" value="ECO:0007669"/>
    <property type="project" value="InterPro"/>
</dbReference>
<dbReference type="InterPro" id="IPR002108">
    <property type="entry name" value="ADF-H"/>
</dbReference>
<dbReference type="GO" id="GO:0034316">
    <property type="term" value="P:negative regulation of Arp2/3 complex-mediated actin nucleation"/>
    <property type="evidence" value="ECO:0007669"/>
    <property type="project" value="TreeGrafter"/>
</dbReference>
<name>A0A8J6CHD3_DIALT</name>
<dbReference type="AlphaFoldDB" id="A0A8J6CHD3"/>
<dbReference type="GO" id="GO:0030864">
    <property type="term" value="C:cortical actin cytoskeleton"/>
    <property type="evidence" value="ECO:0007669"/>
    <property type="project" value="TreeGrafter"/>
</dbReference>
<dbReference type="PROSITE" id="PS51263">
    <property type="entry name" value="ADF_H"/>
    <property type="match status" value="1"/>
</dbReference>
<evidence type="ECO:0000259" key="3">
    <source>
        <dbReference type="PROSITE" id="PS51263"/>
    </source>
</evidence>
<protein>
    <recommendedName>
        <fullName evidence="3">ADF-H domain-containing protein</fullName>
    </recommendedName>
</protein>
<dbReference type="PANTHER" id="PTHR11249:SF2">
    <property type="entry name" value="GLIA MATURATION FACTOR"/>
    <property type="match status" value="1"/>
</dbReference>
<keyword evidence="5" id="KW-1185">Reference proteome</keyword>
<reference evidence="4" key="1">
    <citation type="submission" date="2021-05" db="EMBL/GenBank/DDBJ databases">
        <title>The genome of the haptophyte Pavlova lutheri (Diacronema luteri, Pavlovales) - a model for lipid biosynthesis in eukaryotic algae.</title>
        <authorList>
            <person name="Hulatt C.J."/>
            <person name="Posewitz M.C."/>
        </authorList>
    </citation>
    <scope>NUCLEOTIDE SEQUENCE</scope>
    <source>
        <strain evidence="4">NIVA-4/92</strain>
    </source>
</reference>
<dbReference type="SMART" id="SM00102">
    <property type="entry name" value="ADF"/>
    <property type="match status" value="1"/>
</dbReference>
<gene>
    <name evidence="4" type="ORF">KFE25_009457</name>
</gene>
<evidence type="ECO:0000256" key="2">
    <source>
        <dbReference type="SAM" id="Coils"/>
    </source>
</evidence>
<dbReference type="InterPro" id="IPR029006">
    <property type="entry name" value="ADF-H/Gelsolin-like_dom_sf"/>
</dbReference>
<keyword evidence="2" id="KW-0175">Coiled coil</keyword>
<feature type="coiled-coil region" evidence="2">
    <location>
        <begin position="44"/>
        <end position="99"/>
    </location>
</feature>
<comment type="similarity">
    <text evidence="1">Belongs to the actin-binding proteins ADF family. GMF subfamily.</text>
</comment>
<dbReference type="SUPFAM" id="SSF55753">
    <property type="entry name" value="Actin depolymerizing proteins"/>
    <property type="match status" value="1"/>
</dbReference>
<dbReference type="GO" id="GO:0071933">
    <property type="term" value="F:Arp2/3 complex binding"/>
    <property type="evidence" value="ECO:0007669"/>
    <property type="project" value="InterPro"/>
</dbReference>